<accession>A0ABS7JHB8</accession>
<organism evidence="2 3">
    <name type="scientific">Qipengyuania pacifica</name>
    <dbReference type="NCBI Taxonomy" id="2860199"/>
    <lineage>
        <taxon>Bacteria</taxon>
        <taxon>Pseudomonadati</taxon>
        <taxon>Pseudomonadota</taxon>
        <taxon>Alphaproteobacteria</taxon>
        <taxon>Sphingomonadales</taxon>
        <taxon>Erythrobacteraceae</taxon>
        <taxon>Qipengyuania</taxon>
    </lineage>
</organism>
<sequence>MDQEKRELRHQLKNAEQEKLALKGLVKRAADELDDLAEADCSEEAIDSAKAQAERFRKVIDSKSEQ</sequence>
<evidence type="ECO:0000313" key="3">
    <source>
        <dbReference type="Proteomes" id="UP000776651"/>
    </source>
</evidence>
<reference evidence="2 3" key="1">
    <citation type="submission" date="2021-08" db="EMBL/GenBank/DDBJ databases">
        <title>Comparative Genomics Analysis of the Genus Qipengyuania Reveals Extensive Genetic Diversity and Metabolic Versatility, Including the Description of Fifteen Novel Species.</title>
        <authorList>
            <person name="Liu Y."/>
        </authorList>
    </citation>
    <scope>NUCLEOTIDE SEQUENCE [LARGE SCALE GENOMIC DNA]</scope>
    <source>
        <strain evidence="2 3">GH25</strain>
    </source>
</reference>
<proteinExistence type="predicted"/>
<evidence type="ECO:0000256" key="1">
    <source>
        <dbReference type="SAM" id="Coils"/>
    </source>
</evidence>
<feature type="coiled-coil region" evidence="1">
    <location>
        <begin position="1"/>
        <end position="66"/>
    </location>
</feature>
<name>A0ABS7JHB8_9SPHN</name>
<dbReference type="RefSeq" id="WP_221598585.1">
    <property type="nucleotide sequence ID" value="NZ_JAIGNQ010000004.1"/>
</dbReference>
<dbReference type="Proteomes" id="UP000776651">
    <property type="component" value="Unassembled WGS sequence"/>
</dbReference>
<comment type="caution">
    <text evidence="2">The sequence shown here is derived from an EMBL/GenBank/DDBJ whole genome shotgun (WGS) entry which is preliminary data.</text>
</comment>
<evidence type="ECO:0000313" key="2">
    <source>
        <dbReference type="EMBL" id="MBX7489420.1"/>
    </source>
</evidence>
<protein>
    <submittedName>
        <fullName evidence="2">Uncharacterized protein</fullName>
    </submittedName>
</protein>
<keyword evidence="3" id="KW-1185">Reference proteome</keyword>
<gene>
    <name evidence="2" type="ORF">K3177_12930</name>
</gene>
<keyword evidence="1" id="KW-0175">Coiled coil</keyword>
<dbReference type="EMBL" id="JAIGNQ010000004">
    <property type="protein sequence ID" value="MBX7489420.1"/>
    <property type="molecule type" value="Genomic_DNA"/>
</dbReference>